<comment type="caution">
    <text evidence="3">The sequence shown here is derived from an EMBL/GenBank/DDBJ whole genome shotgun (WGS) entry which is preliminary data.</text>
</comment>
<name>A0A0P7BAK1_9HYPO</name>
<proteinExistence type="predicted"/>
<protein>
    <submittedName>
        <fullName evidence="3">Uncharacterized protein</fullName>
    </submittedName>
</protein>
<dbReference type="STRING" id="78410.A0A0P7BAK1"/>
<keyword evidence="2" id="KW-0539">Nucleus</keyword>
<dbReference type="Proteomes" id="UP000050424">
    <property type="component" value="Unassembled WGS sequence"/>
</dbReference>
<gene>
    <name evidence="3" type="ORF">AK830_g10415</name>
</gene>
<evidence type="ECO:0000313" key="4">
    <source>
        <dbReference type="Proteomes" id="UP000050424"/>
    </source>
</evidence>
<evidence type="ECO:0000256" key="2">
    <source>
        <dbReference type="ARBA" id="ARBA00023242"/>
    </source>
</evidence>
<dbReference type="EMBL" id="LKCW01000216">
    <property type="protein sequence ID" value="KPM36163.1"/>
    <property type="molecule type" value="Genomic_DNA"/>
</dbReference>
<dbReference type="Pfam" id="PF11951">
    <property type="entry name" value="Fungal_trans_2"/>
    <property type="match status" value="1"/>
</dbReference>
<organism evidence="3 4">
    <name type="scientific">Neonectria ditissima</name>
    <dbReference type="NCBI Taxonomy" id="78410"/>
    <lineage>
        <taxon>Eukaryota</taxon>
        <taxon>Fungi</taxon>
        <taxon>Dikarya</taxon>
        <taxon>Ascomycota</taxon>
        <taxon>Pezizomycotina</taxon>
        <taxon>Sordariomycetes</taxon>
        <taxon>Hypocreomycetidae</taxon>
        <taxon>Hypocreales</taxon>
        <taxon>Nectriaceae</taxon>
        <taxon>Neonectria</taxon>
    </lineage>
</organism>
<dbReference type="AlphaFoldDB" id="A0A0P7BAK1"/>
<reference evidence="3 4" key="1">
    <citation type="submission" date="2015-09" db="EMBL/GenBank/DDBJ databases">
        <title>Draft genome of a European isolate of the apple canker pathogen Neonectria ditissima.</title>
        <authorList>
            <person name="Gomez-Cortecero A."/>
            <person name="Harrison R.J."/>
            <person name="Armitage A.D."/>
        </authorList>
    </citation>
    <scope>NUCLEOTIDE SEQUENCE [LARGE SCALE GENOMIC DNA]</scope>
    <source>
        <strain evidence="3 4">R09/05</strain>
    </source>
</reference>
<dbReference type="InterPro" id="IPR021858">
    <property type="entry name" value="Fun_TF"/>
</dbReference>
<dbReference type="OrthoDB" id="3509362at2759"/>
<keyword evidence="4" id="KW-1185">Reference proteome</keyword>
<comment type="subcellular location">
    <subcellularLocation>
        <location evidence="1">Nucleus</location>
    </subcellularLocation>
</comment>
<dbReference type="GO" id="GO:0005634">
    <property type="term" value="C:nucleus"/>
    <property type="evidence" value="ECO:0007669"/>
    <property type="project" value="UniProtKB-SubCell"/>
</dbReference>
<dbReference type="PANTHER" id="PTHR37534">
    <property type="entry name" value="TRANSCRIPTIONAL ACTIVATOR PROTEIN UGA3"/>
    <property type="match status" value="1"/>
</dbReference>
<dbReference type="PANTHER" id="PTHR37534:SF46">
    <property type="entry name" value="ZN(II)2CYS6 TRANSCRIPTION FACTOR (EUROFUNG)"/>
    <property type="match status" value="1"/>
</dbReference>
<accession>A0A0P7BAK1</accession>
<sequence>MAMESPALYESLIAWASGHMSTHDPSYKITALEARSRALSALGASLAQQKDSSSHETNSAACLVLLTSEVCLGNHCDWYNHLLGAKYTILSAQAQAGTMNKVLCGPDALKSSPEGQWVLRNFAYHDILGSVTLGTEPLIEGNYLGDITDVVDTYLGVASGILSLVSEINCLKGPTTGADGCSAFAQWCFRLESQVKNWSYQVDTSPELVAVAEAFRSASLIHLYRRWRSMLGQTPGALDDASEKREEQTCGLYAKIQLEVSKIIIYVSRISVHDFPETSLLFPLFLAGGEAEDRSGTEFIRERLQLMLQKRHFENIKQALEVLEEVWARRFSNAGRLGDEDDTWEFVLRQKGWKLLLT</sequence>
<evidence type="ECO:0000256" key="1">
    <source>
        <dbReference type="ARBA" id="ARBA00004123"/>
    </source>
</evidence>
<evidence type="ECO:0000313" key="3">
    <source>
        <dbReference type="EMBL" id="KPM36163.1"/>
    </source>
</evidence>